<dbReference type="PRINTS" id="PR00723">
    <property type="entry name" value="SUBTILISIN"/>
</dbReference>
<evidence type="ECO:0000256" key="5">
    <source>
        <dbReference type="ARBA" id="ARBA00022729"/>
    </source>
</evidence>
<gene>
    <name evidence="19" type="ORF">RHGRI_037201</name>
</gene>
<evidence type="ECO:0000256" key="7">
    <source>
        <dbReference type="ARBA" id="ARBA00022801"/>
    </source>
</evidence>
<evidence type="ECO:0000256" key="15">
    <source>
        <dbReference type="PROSITE-ProRule" id="PRU01240"/>
    </source>
</evidence>
<dbReference type="InterPro" id="IPR010259">
    <property type="entry name" value="S8pro/Inhibitor_I9"/>
</dbReference>
<keyword evidence="10" id="KW-0805">Transcription regulation</keyword>
<evidence type="ECO:0000256" key="9">
    <source>
        <dbReference type="ARBA" id="ARBA00022833"/>
    </source>
</evidence>
<dbReference type="InterPro" id="IPR037045">
    <property type="entry name" value="S8pro/Inhibitor_I9_sf"/>
</dbReference>
<dbReference type="PROSITE" id="PS51038">
    <property type="entry name" value="BAH"/>
    <property type="match status" value="1"/>
</dbReference>
<keyword evidence="8 16" id="KW-0720">Serine protease</keyword>
<dbReference type="Pfam" id="PF00082">
    <property type="entry name" value="Peptidase_S8"/>
    <property type="match status" value="1"/>
</dbReference>
<evidence type="ECO:0000256" key="4">
    <source>
        <dbReference type="ARBA" id="ARBA00022723"/>
    </source>
</evidence>
<dbReference type="SMART" id="SM00439">
    <property type="entry name" value="BAH"/>
    <property type="match status" value="1"/>
</dbReference>
<dbReference type="InterPro" id="IPR013083">
    <property type="entry name" value="Znf_RING/FYVE/PHD"/>
</dbReference>
<evidence type="ECO:0000256" key="10">
    <source>
        <dbReference type="ARBA" id="ARBA00023015"/>
    </source>
</evidence>
<dbReference type="InterPro" id="IPR019787">
    <property type="entry name" value="Znf_PHD-finger"/>
</dbReference>
<evidence type="ECO:0000256" key="11">
    <source>
        <dbReference type="ARBA" id="ARBA00023163"/>
    </source>
</evidence>
<dbReference type="InterPro" id="IPR000209">
    <property type="entry name" value="Peptidase_S8/S53_dom"/>
</dbReference>
<accession>A0AAV6HTR0</accession>
<keyword evidence="3 16" id="KW-0645">Protease</keyword>
<evidence type="ECO:0000259" key="17">
    <source>
        <dbReference type="PROSITE" id="PS50016"/>
    </source>
</evidence>
<dbReference type="InterPro" id="IPR023827">
    <property type="entry name" value="Peptidase_S8_Asp-AS"/>
</dbReference>
<keyword evidence="5" id="KW-0732">Signal</keyword>
<dbReference type="PROSITE" id="PS01359">
    <property type="entry name" value="ZF_PHD_1"/>
    <property type="match status" value="1"/>
</dbReference>
<dbReference type="GO" id="GO:0004252">
    <property type="term" value="F:serine-type endopeptidase activity"/>
    <property type="evidence" value="ECO:0007669"/>
    <property type="project" value="InterPro"/>
</dbReference>
<proteinExistence type="inferred from homology"/>
<feature type="domain" description="BAH" evidence="18">
    <location>
        <begin position="21"/>
        <end position="136"/>
    </location>
</feature>
<evidence type="ECO:0000256" key="2">
    <source>
        <dbReference type="ARBA" id="ARBA00011073"/>
    </source>
</evidence>
<keyword evidence="20" id="KW-1185">Reference proteome</keyword>
<reference evidence="19 20" key="1">
    <citation type="submission" date="2020-08" db="EMBL/GenBank/DDBJ databases">
        <title>Plant Genome Project.</title>
        <authorList>
            <person name="Zhang R.-G."/>
        </authorList>
    </citation>
    <scope>NUCLEOTIDE SEQUENCE [LARGE SCALE GENOMIC DNA]</scope>
    <source>
        <strain evidence="19">WSP0</strain>
        <tissue evidence="19">Leaf</tissue>
    </source>
</reference>
<evidence type="ECO:0000256" key="16">
    <source>
        <dbReference type="RuleBase" id="RU003355"/>
    </source>
</evidence>
<comment type="caution">
    <text evidence="19">The sequence shown here is derived from an EMBL/GenBank/DDBJ whole genome shotgun (WGS) entry which is preliminary data.</text>
</comment>
<dbReference type="SUPFAM" id="SSF52743">
    <property type="entry name" value="Subtilisin-like"/>
    <property type="match status" value="1"/>
</dbReference>
<dbReference type="InterPro" id="IPR001025">
    <property type="entry name" value="BAH_dom"/>
</dbReference>
<dbReference type="GO" id="GO:0008270">
    <property type="term" value="F:zinc ion binding"/>
    <property type="evidence" value="ECO:0007669"/>
    <property type="project" value="UniProtKB-KW"/>
</dbReference>
<keyword evidence="9" id="KW-0862">Zinc</keyword>
<dbReference type="GO" id="GO:0005634">
    <property type="term" value="C:nucleus"/>
    <property type="evidence" value="ECO:0007669"/>
    <property type="project" value="UniProtKB-SubCell"/>
</dbReference>
<evidence type="ECO:0000256" key="13">
    <source>
        <dbReference type="ARBA" id="ARBA00060739"/>
    </source>
</evidence>
<protein>
    <submittedName>
        <fullName evidence="19">Uncharacterized protein</fullName>
    </submittedName>
</protein>
<dbReference type="InterPro" id="IPR001965">
    <property type="entry name" value="Znf_PHD"/>
</dbReference>
<dbReference type="PROSITE" id="PS50016">
    <property type="entry name" value="ZF_PHD_2"/>
    <property type="match status" value="1"/>
</dbReference>
<evidence type="ECO:0000256" key="3">
    <source>
        <dbReference type="ARBA" id="ARBA00022670"/>
    </source>
</evidence>
<dbReference type="FunFam" id="2.30.30.490:FF:000019">
    <property type="entry name" value="Chromatin remodeling protein EBS"/>
    <property type="match status" value="1"/>
</dbReference>
<keyword evidence="7 16" id="KW-0378">Hydrolase</keyword>
<dbReference type="InterPro" id="IPR045051">
    <property type="entry name" value="SBT"/>
</dbReference>
<dbReference type="InterPro" id="IPR019786">
    <property type="entry name" value="Zinc_finger_PHD-type_CS"/>
</dbReference>
<comment type="caution">
    <text evidence="15">Lacks conserved residue(s) required for the propagation of feature annotation.</text>
</comment>
<dbReference type="Pfam" id="PF00628">
    <property type="entry name" value="PHD"/>
    <property type="match status" value="1"/>
</dbReference>
<dbReference type="InterPro" id="IPR036852">
    <property type="entry name" value="Peptidase_S8/S53_dom_sf"/>
</dbReference>
<keyword evidence="11" id="KW-0804">Transcription</keyword>
<dbReference type="Gene3D" id="3.40.50.200">
    <property type="entry name" value="Peptidase S8/S53 domain"/>
    <property type="match status" value="2"/>
</dbReference>
<keyword evidence="6 14" id="KW-0863">Zinc-finger</keyword>
<dbReference type="Gene3D" id="2.30.30.490">
    <property type="match status" value="1"/>
</dbReference>
<name>A0AAV6HTR0_9ERIC</name>
<dbReference type="InterPro" id="IPR015500">
    <property type="entry name" value="Peptidase_S8_subtilisin-rel"/>
</dbReference>
<dbReference type="GO" id="GO:0003682">
    <property type="term" value="F:chromatin binding"/>
    <property type="evidence" value="ECO:0007669"/>
    <property type="project" value="InterPro"/>
</dbReference>
<dbReference type="PANTHER" id="PTHR10795">
    <property type="entry name" value="PROPROTEIN CONVERTASE SUBTILISIN/KEXIN"/>
    <property type="match status" value="1"/>
</dbReference>
<comment type="subcellular location">
    <subcellularLocation>
        <location evidence="1">Nucleus</location>
    </subcellularLocation>
</comment>
<evidence type="ECO:0000256" key="8">
    <source>
        <dbReference type="ARBA" id="ARBA00022825"/>
    </source>
</evidence>
<evidence type="ECO:0000256" key="14">
    <source>
        <dbReference type="PROSITE-ProRule" id="PRU00146"/>
    </source>
</evidence>
<dbReference type="PROSITE" id="PS51892">
    <property type="entry name" value="SUBTILASE"/>
    <property type="match status" value="1"/>
</dbReference>
<dbReference type="InterPro" id="IPR011011">
    <property type="entry name" value="Znf_FYVE_PHD"/>
</dbReference>
<comment type="similarity">
    <text evidence="13">Belongs to the SHL1/EBS protein family.</text>
</comment>
<keyword evidence="4" id="KW-0479">Metal-binding</keyword>
<dbReference type="AlphaFoldDB" id="A0AAV6HTR0"/>
<dbReference type="CDD" id="cd04714">
    <property type="entry name" value="BAH_BAHCC1"/>
    <property type="match status" value="1"/>
</dbReference>
<dbReference type="Pfam" id="PF17766">
    <property type="entry name" value="fn3_6"/>
    <property type="match status" value="1"/>
</dbReference>
<dbReference type="InterPro" id="IPR023828">
    <property type="entry name" value="Peptidase_S8_Ser-AS"/>
</dbReference>
<dbReference type="Proteomes" id="UP000823749">
    <property type="component" value="Chromosome 13"/>
</dbReference>
<dbReference type="PROSITE" id="PS00138">
    <property type="entry name" value="SUBTILASE_SER"/>
    <property type="match status" value="1"/>
</dbReference>
<dbReference type="Gene3D" id="3.30.40.10">
    <property type="entry name" value="Zinc/RING finger domain, C3HC4 (zinc finger)"/>
    <property type="match status" value="1"/>
</dbReference>
<evidence type="ECO:0000313" key="20">
    <source>
        <dbReference type="Proteomes" id="UP000823749"/>
    </source>
</evidence>
<dbReference type="InterPro" id="IPR043151">
    <property type="entry name" value="BAH_sf"/>
</dbReference>
<evidence type="ECO:0000259" key="18">
    <source>
        <dbReference type="PROSITE" id="PS51038"/>
    </source>
</evidence>
<evidence type="ECO:0000256" key="6">
    <source>
        <dbReference type="ARBA" id="ARBA00022771"/>
    </source>
</evidence>
<dbReference type="InterPro" id="IPR041469">
    <property type="entry name" value="Subtilisin-like_FN3"/>
</dbReference>
<evidence type="ECO:0000313" key="19">
    <source>
        <dbReference type="EMBL" id="KAG5516407.1"/>
    </source>
</evidence>
<dbReference type="SMART" id="SM00249">
    <property type="entry name" value="PHD"/>
    <property type="match status" value="1"/>
</dbReference>
<evidence type="ECO:0000256" key="1">
    <source>
        <dbReference type="ARBA" id="ARBA00004123"/>
    </source>
</evidence>
<comment type="similarity">
    <text evidence="2 15 16">Belongs to the peptidase S8 family.</text>
</comment>
<keyword evidence="12" id="KW-0539">Nucleus</keyword>
<feature type="domain" description="PHD-type" evidence="17">
    <location>
        <begin position="138"/>
        <end position="189"/>
    </location>
</feature>
<dbReference type="PROSITE" id="PS00136">
    <property type="entry name" value="SUBTILASE_ASP"/>
    <property type="match status" value="1"/>
</dbReference>
<organism evidence="19 20">
    <name type="scientific">Rhododendron griersonianum</name>
    <dbReference type="NCBI Taxonomy" id="479676"/>
    <lineage>
        <taxon>Eukaryota</taxon>
        <taxon>Viridiplantae</taxon>
        <taxon>Streptophyta</taxon>
        <taxon>Embryophyta</taxon>
        <taxon>Tracheophyta</taxon>
        <taxon>Spermatophyta</taxon>
        <taxon>Magnoliopsida</taxon>
        <taxon>eudicotyledons</taxon>
        <taxon>Gunneridae</taxon>
        <taxon>Pentapetalae</taxon>
        <taxon>asterids</taxon>
        <taxon>Ericales</taxon>
        <taxon>Ericaceae</taxon>
        <taxon>Ericoideae</taxon>
        <taxon>Rhodoreae</taxon>
        <taxon>Rhododendron</taxon>
    </lineage>
</organism>
<dbReference type="GO" id="GO:0006508">
    <property type="term" value="P:proteolysis"/>
    <property type="evidence" value="ECO:0007669"/>
    <property type="project" value="UniProtKB-KW"/>
</dbReference>
<evidence type="ECO:0000256" key="12">
    <source>
        <dbReference type="ARBA" id="ARBA00023242"/>
    </source>
</evidence>
<dbReference type="EMBL" id="JACTNZ010000013">
    <property type="protein sequence ID" value="KAG5516407.1"/>
    <property type="molecule type" value="Genomic_DNA"/>
</dbReference>
<sequence length="962" mass="104724">MAKIRPGKRDLDSYTIRGTNKVVRAGDCVLMRPSDNNTPPYVALVEKIEADNRNNIKVRVRWYYRPEESMGGRRQFHGSKELFLSDHCDVQSAHTIEGKCIVHSFKNYTKLENVGAEDYYCRFEYKAATGAFMPDRVAVYCKCEMPYNPDDLMVQCELCKDWYHPSCVNMTIEEAKVLDKFLCSDCKPENDMKKSQNTVTTTSLTNGKKLLCKTLKVSKTFLAHAKLARIAHVLGKFLAMNCEVSKAYAKKLVDSHDKILKSTLETGSYNKLYSFKHIVNGFAVHTSPSQVKKIKRAAGVKVVERDRGAKMMTSYTPHFLGLPEDVWTQEGGETNAGEGIVIGFVDTGINPFHPSFAYDPVNPFASNFSHFSGACEEGPRFPENSCNGKIISARFFSAGAQAVATLNASMDFLSPFDAVGHGRIAVYKAIYPSIGTLADVVAAIDQATLEGVDILTLSVGPDEPPEDTITFLSVFDIFMLSANKAGVFVVQAAGNHGPSPYSVVSYSPWAVGVAACSTDRIYPASLILGNGLKVGGVGLSGPTFGDGLYKYKLVLAKDAVKADGSFPKTPPYTEECQYPEALDPLIVQGSVVICNFSEGFYNGTSSVTAIIDTARVLGFMGFLLVANPAYGDFIAEPIPFPVPGIMIPRTSDSKIISEYYEENVFRDKRGEVTKYGGSAAICDGRIASYIGRAPIVNRFSSRGPDIIDHDRNPTDVLKPDILAPGHQIWAAWSPIRNNFGMLSGTSMATPHIAGVAALIKQNNPSWTPSMIASAMSTTARKCDNNGDPIMAEGSDLYSLYTATPFDFGAGLVNPSRALDPGLVFSSGYEDYINFLCSLPNTDPATIKTATGGSCNSPFSNPSDLNIPSITISALSGSRLVRRRVKNVANKTETYLCAVQEPKGVRVELNPSWFTVAPEGSQDLEIGLNVTQNIDDFDFGEIVLTGNLNHIVRIPLSIYPVST</sequence>
<dbReference type="Gene3D" id="3.50.30.30">
    <property type="match status" value="1"/>
</dbReference>
<dbReference type="Pfam" id="PF01426">
    <property type="entry name" value="BAH"/>
    <property type="match status" value="1"/>
</dbReference>
<dbReference type="Pfam" id="PF05922">
    <property type="entry name" value="Inhibitor_I9"/>
    <property type="match status" value="1"/>
</dbReference>
<dbReference type="SUPFAM" id="SSF57903">
    <property type="entry name" value="FYVE/PHD zinc finger"/>
    <property type="match status" value="1"/>
</dbReference>
<dbReference type="CDD" id="cd02120">
    <property type="entry name" value="PA_subtilisin_like"/>
    <property type="match status" value="1"/>
</dbReference>
<dbReference type="Gene3D" id="3.30.70.80">
    <property type="entry name" value="Peptidase S8 propeptide/proteinase inhibitor I9"/>
    <property type="match status" value="1"/>
</dbReference>
<dbReference type="Gene3D" id="2.60.40.2310">
    <property type="match status" value="1"/>
</dbReference>